<sequence>MRNGNSVTRFVRKKYLSLGRSSRCSSSNSGNKVIISSPCCSSFVITSSIDEHPSIRKLRRFRRPRATDGDIKFLKFPQFDTCNITIESWSEHRVTLSSFEMVSSSKLGKETFKYYKAIQNLKFIDISNELELISNNNREAHLFMKKRIWVSDEVVGSRPQILELRWQIQPANGVVSVTSKAMLLS</sequence>
<dbReference type="EnsemblPlants" id="Solyc12g044195.1.1">
    <property type="protein sequence ID" value="Solyc12g044195.1.1"/>
    <property type="gene ID" value="Solyc12g044195.1"/>
</dbReference>
<reference evidence="1" key="2">
    <citation type="submission" date="2019-01" db="UniProtKB">
        <authorList>
            <consortium name="EnsemblPlants"/>
        </authorList>
    </citation>
    <scope>IDENTIFICATION</scope>
    <source>
        <strain evidence="1">cv. Heinz 1706</strain>
    </source>
</reference>
<protein>
    <submittedName>
        <fullName evidence="1">Uncharacterized protein</fullName>
    </submittedName>
</protein>
<dbReference type="Gramene" id="Solyc12g044195.1.1">
    <property type="protein sequence ID" value="Solyc12g044195.1.1"/>
    <property type="gene ID" value="Solyc12g044195.1"/>
</dbReference>
<evidence type="ECO:0000313" key="1">
    <source>
        <dbReference type="EnsemblPlants" id="Solyc12g044195.1.1"/>
    </source>
</evidence>
<evidence type="ECO:0000313" key="2">
    <source>
        <dbReference type="Proteomes" id="UP000004994"/>
    </source>
</evidence>
<dbReference type="InParanoid" id="A0A3Q7J945"/>
<organism evidence="1">
    <name type="scientific">Solanum lycopersicum</name>
    <name type="common">Tomato</name>
    <name type="synonym">Lycopersicon esculentum</name>
    <dbReference type="NCBI Taxonomy" id="4081"/>
    <lineage>
        <taxon>Eukaryota</taxon>
        <taxon>Viridiplantae</taxon>
        <taxon>Streptophyta</taxon>
        <taxon>Embryophyta</taxon>
        <taxon>Tracheophyta</taxon>
        <taxon>Spermatophyta</taxon>
        <taxon>Magnoliopsida</taxon>
        <taxon>eudicotyledons</taxon>
        <taxon>Gunneridae</taxon>
        <taxon>Pentapetalae</taxon>
        <taxon>asterids</taxon>
        <taxon>lamiids</taxon>
        <taxon>Solanales</taxon>
        <taxon>Solanaceae</taxon>
        <taxon>Solanoideae</taxon>
        <taxon>Solaneae</taxon>
        <taxon>Solanum</taxon>
        <taxon>Solanum subgen. Lycopersicon</taxon>
    </lineage>
</organism>
<name>A0A3Q7J945_SOLLC</name>
<proteinExistence type="predicted"/>
<keyword evidence="2" id="KW-1185">Reference proteome</keyword>
<accession>A0A3Q7J945</accession>
<dbReference type="Proteomes" id="UP000004994">
    <property type="component" value="Chromosome 12"/>
</dbReference>
<dbReference type="AlphaFoldDB" id="A0A3Q7J945"/>
<reference evidence="1" key="1">
    <citation type="journal article" date="2012" name="Nature">
        <title>The tomato genome sequence provides insights into fleshy fruit evolution.</title>
        <authorList>
            <consortium name="Tomato Genome Consortium"/>
        </authorList>
    </citation>
    <scope>NUCLEOTIDE SEQUENCE [LARGE SCALE GENOMIC DNA]</scope>
    <source>
        <strain evidence="1">cv. Heinz 1706</strain>
    </source>
</reference>